<dbReference type="PANTHER" id="PTHR24173:SF74">
    <property type="entry name" value="ANKYRIN REPEAT DOMAIN-CONTAINING PROTEIN 16"/>
    <property type="match status" value="1"/>
</dbReference>
<dbReference type="SUPFAM" id="SSF48403">
    <property type="entry name" value="Ankyrin repeat"/>
    <property type="match status" value="1"/>
</dbReference>
<dbReference type="PANTHER" id="PTHR24173">
    <property type="entry name" value="ANKYRIN REPEAT CONTAINING"/>
    <property type="match status" value="1"/>
</dbReference>
<evidence type="ECO:0000313" key="4">
    <source>
        <dbReference type="EMBL" id="OXU25000.1"/>
    </source>
</evidence>
<dbReference type="Pfam" id="PF12796">
    <property type="entry name" value="Ank_2"/>
    <property type="match status" value="1"/>
</dbReference>
<keyword evidence="2 3" id="KW-0040">ANK repeat</keyword>
<gene>
    <name evidence="4" type="ORF">TSAR_006384</name>
</gene>
<organism evidence="4 5">
    <name type="scientific">Trichomalopsis sarcophagae</name>
    <dbReference type="NCBI Taxonomy" id="543379"/>
    <lineage>
        <taxon>Eukaryota</taxon>
        <taxon>Metazoa</taxon>
        <taxon>Ecdysozoa</taxon>
        <taxon>Arthropoda</taxon>
        <taxon>Hexapoda</taxon>
        <taxon>Insecta</taxon>
        <taxon>Pterygota</taxon>
        <taxon>Neoptera</taxon>
        <taxon>Endopterygota</taxon>
        <taxon>Hymenoptera</taxon>
        <taxon>Apocrita</taxon>
        <taxon>Proctotrupomorpha</taxon>
        <taxon>Chalcidoidea</taxon>
        <taxon>Pteromalidae</taxon>
        <taxon>Pteromalinae</taxon>
        <taxon>Trichomalopsis</taxon>
    </lineage>
</organism>
<dbReference type="Gene3D" id="1.25.40.20">
    <property type="entry name" value="Ankyrin repeat-containing domain"/>
    <property type="match status" value="1"/>
</dbReference>
<evidence type="ECO:0000256" key="1">
    <source>
        <dbReference type="ARBA" id="ARBA00022737"/>
    </source>
</evidence>
<dbReference type="EMBL" id="NNAY01001144">
    <property type="protein sequence ID" value="OXU25000.1"/>
    <property type="molecule type" value="Genomic_DNA"/>
</dbReference>
<evidence type="ECO:0000256" key="3">
    <source>
        <dbReference type="PROSITE-ProRule" id="PRU00023"/>
    </source>
</evidence>
<reference evidence="4 5" key="1">
    <citation type="journal article" date="2017" name="Curr. Biol.">
        <title>The Evolution of Venom by Co-option of Single-Copy Genes.</title>
        <authorList>
            <person name="Martinson E.O."/>
            <person name="Mrinalini"/>
            <person name="Kelkar Y.D."/>
            <person name="Chang C.H."/>
            <person name="Werren J.H."/>
        </authorList>
    </citation>
    <scope>NUCLEOTIDE SEQUENCE [LARGE SCALE GENOMIC DNA]</scope>
    <source>
        <strain evidence="4 5">Alberta</strain>
        <tissue evidence="4">Whole body</tissue>
    </source>
</reference>
<comment type="caution">
    <text evidence="4">The sequence shown here is derived from an EMBL/GenBank/DDBJ whole genome shotgun (WGS) entry which is preliminary data.</text>
</comment>
<evidence type="ECO:0000313" key="5">
    <source>
        <dbReference type="Proteomes" id="UP000215335"/>
    </source>
</evidence>
<dbReference type="PROSITE" id="PS50088">
    <property type="entry name" value="ANK_REPEAT"/>
    <property type="match status" value="1"/>
</dbReference>
<keyword evidence="1" id="KW-0677">Repeat</keyword>
<dbReference type="InterPro" id="IPR036770">
    <property type="entry name" value="Ankyrin_rpt-contain_sf"/>
</dbReference>
<keyword evidence="5" id="KW-1185">Reference proteome</keyword>
<proteinExistence type="predicted"/>
<dbReference type="AlphaFoldDB" id="A0A232F3E0"/>
<dbReference type="Proteomes" id="UP000215335">
    <property type="component" value="Unassembled WGS sequence"/>
</dbReference>
<sequence>MATRKEQRKRLPSLGGENQQRTKKLFRALEEGCTVATINLLFKEGSLQTNARSSTGQTLLHVAVLYGRCNTVIRRLVRAGCPIDSADHTGDTALHLAVRYRRNRIAVELQRGVGTLAAQTRGKCQRDNFRFEPIGPALGLRV</sequence>
<feature type="repeat" description="ANK" evidence="3">
    <location>
        <begin position="55"/>
        <end position="88"/>
    </location>
</feature>
<dbReference type="SMART" id="SM00248">
    <property type="entry name" value="ANK"/>
    <property type="match status" value="2"/>
</dbReference>
<dbReference type="InterPro" id="IPR002110">
    <property type="entry name" value="Ankyrin_rpt"/>
</dbReference>
<evidence type="ECO:0000256" key="2">
    <source>
        <dbReference type="ARBA" id="ARBA00023043"/>
    </source>
</evidence>
<protein>
    <submittedName>
        <fullName evidence="4">Uncharacterized protein</fullName>
    </submittedName>
</protein>
<dbReference type="PROSITE" id="PS50297">
    <property type="entry name" value="ANK_REP_REGION"/>
    <property type="match status" value="1"/>
</dbReference>
<name>A0A232F3E0_9HYME</name>
<accession>A0A232F3E0</accession>